<dbReference type="Proteomes" id="UP000078397">
    <property type="component" value="Unassembled WGS sequence"/>
</dbReference>
<feature type="region of interest" description="Disordered" evidence="1">
    <location>
        <begin position="71"/>
        <end position="121"/>
    </location>
</feature>
<evidence type="ECO:0000256" key="1">
    <source>
        <dbReference type="SAM" id="MobiDB-lite"/>
    </source>
</evidence>
<accession>A0A179FLQ4</accession>
<dbReference type="KEGG" id="pchm:VFPPC_07555"/>
<proteinExistence type="predicted"/>
<dbReference type="AlphaFoldDB" id="A0A179FLQ4"/>
<feature type="compositionally biased region" description="Acidic residues" evidence="1">
    <location>
        <begin position="299"/>
        <end position="308"/>
    </location>
</feature>
<feature type="compositionally biased region" description="Basic residues" evidence="1">
    <location>
        <begin position="355"/>
        <end position="373"/>
    </location>
</feature>
<feature type="compositionally biased region" description="Basic and acidic residues" evidence="1">
    <location>
        <begin position="101"/>
        <end position="112"/>
    </location>
</feature>
<feature type="compositionally biased region" description="Polar residues" evidence="1">
    <location>
        <begin position="282"/>
        <end position="294"/>
    </location>
</feature>
<dbReference type="EMBL" id="LSBJ02000004">
    <property type="protein sequence ID" value="OAQ65929.1"/>
    <property type="molecule type" value="Genomic_DNA"/>
</dbReference>
<dbReference type="STRING" id="1380566.A0A179FLQ4"/>
<sequence>MVSLPYQQWMDQVALERERIMEDVQKHPDKYVGCYYHTIINNNVKKSWLDQGIWRKRWRHGIPWGCWRHEEPSESDSEADVEHDPLPGFNLFMPSPQQPDAQRRQQTDEQRESRKRKRQKLVNASRPFNQFNYQVARESERLEAQSKTSVVLGNLDVNTVAYQNVKKDWKRRNIWDNEWDILPGASWKHERPVELPPAPQVDPPHDDRLQAPTSTVFGWTPIFESPSTRGSNTRSLFGAGDSVLFPTATGTRDHHAVDIQAEPHASSSPPEGSPSACRRHSLPTQASLPETHSPPSNPDEGEPVDDEPNPTRAPLWRSKRLANATKEMNNPSGIVSRLVGETVQPSEGLSQPRGIGKRKCSSQQRPRKQRKRR</sequence>
<evidence type="ECO:0000313" key="3">
    <source>
        <dbReference type="Proteomes" id="UP000078397"/>
    </source>
</evidence>
<keyword evidence="3" id="KW-1185">Reference proteome</keyword>
<feature type="compositionally biased region" description="Low complexity" evidence="1">
    <location>
        <begin position="262"/>
        <end position="276"/>
    </location>
</feature>
<gene>
    <name evidence="2" type="ORF">VFPPC_07555</name>
</gene>
<comment type="caution">
    <text evidence="2">The sequence shown here is derived from an EMBL/GenBank/DDBJ whole genome shotgun (WGS) entry which is preliminary data.</text>
</comment>
<feature type="region of interest" description="Disordered" evidence="1">
    <location>
        <begin position="262"/>
        <end position="373"/>
    </location>
</feature>
<reference evidence="2 3" key="1">
    <citation type="journal article" date="2016" name="PLoS Pathog.">
        <title>Biosynthesis of antibiotic leucinostatins in bio-control fungus Purpureocillium lilacinum and their inhibition on phytophthora revealed by genome mining.</title>
        <authorList>
            <person name="Wang G."/>
            <person name="Liu Z."/>
            <person name="Lin R."/>
            <person name="Li E."/>
            <person name="Mao Z."/>
            <person name="Ling J."/>
            <person name="Yang Y."/>
            <person name="Yin W.B."/>
            <person name="Xie B."/>
        </authorList>
    </citation>
    <scope>NUCLEOTIDE SEQUENCE [LARGE SCALE GENOMIC DNA]</scope>
    <source>
        <strain evidence="2">170</strain>
    </source>
</reference>
<name>A0A179FLQ4_METCM</name>
<protein>
    <submittedName>
        <fullName evidence="2">Uncharacterized protein</fullName>
    </submittedName>
</protein>
<organism evidence="2 3">
    <name type="scientific">Pochonia chlamydosporia 170</name>
    <dbReference type="NCBI Taxonomy" id="1380566"/>
    <lineage>
        <taxon>Eukaryota</taxon>
        <taxon>Fungi</taxon>
        <taxon>Dikarya</taxon>
        <taxon>Ascomycota</taxon>
        <taxon>Pezizomycotina</taxon>
        <taxon>Sordariomycetes</taxon>
        <taxon>Hypocreomycetidae</taxon>
        <taxon>Hypocreales</taxon>
        <taxon>Clavicipitaceae</taxon>
        <taxon>Pochonia</taxon>
    </lineage>
</organism>
<dbReference type="OrthoDB" id="5401786at2759"/>
<evidence type="ECO:0000313" key="2">
    <source>
        <dbReference type="EMBL" id="OAQ65929.1"/>
    </source>
</evidence>
<dbReference type="RefSeq" id="XP_018143016.1">
    <property type="nucleotide sequence ID" value="XM_018286392.1"/>
</dbReference>
<dbReference type="GeneID" id="28850386"/>